<organism evidence="1 2">
    <name type="scientific">Tritrichomonas foetus</name>
    <dbReference type="NCBI Taxonomy" id="1144522"/>
    <lineage>
        <taxon>Eukaryota</taxon>
        <taxon>Metamonada</taxon>
        <taxon>Parabasalia</taxon>
        <taxon>Tritrichomonadida</taxon>
        <taxon>Tritrichomonadidae</taxon>
        <taxon>Tritrichomonas</taxon>
    </lineage>
</organism>
<name>A0A1J4KV38_9EUKA</name>
<keyword evidence="2" id="KW-1185">Reference proteome</keyword>
<dbReference type="InterPro" id="IPR016024">
    <property type="entry name" value="ARM-type_fold"/>
</dbReference>
<evidence type="ECO:0000313" key="1">
    <source>
        <dbReference type="EMBL" id="OHT15099.1"/>
    </source>
</evidence>
<protein>
    <recommendedName>
        <fullName evidence="3">Importin N-terminal domain-containing protein</fullName>
    </recommendedName>
</protein>
<dbReference type="GeneID" id="94832528"/>
<comment type="caution">
    <text evidence="1">The sequence shown here is derived from an EMBL/GenBank/DDBJ whole genome shotgun (WGS) entry which is preliminary data.</text>
</comment>
<dbReference type="SUPFAM" id="SSF48371">
    <property type="entry name" value="ARM repeat"/>
    <property type="match status" value="1"/>
</dbReference>
<sequence length="886" mass="102657">MEELLLHLGNATNQDPEIQARLAQFINIKIQSPDFGNSLFDILQNTQIEIPHQILQLCCNILKLWAKVQFPKMTFDMKLLFFKTLKKLILDNHPTINDLSIVYIDIAASEKGEFQFFESDIYDFFNKLSANPPLIQLNALTNIVLYFSKRYKRAAGFEGCEPTLLFKRVIHIFEPILNNIELLGIPEGHIILCKALSIFKNLFFRVHTNIHKASLFLNFAKNVLISYCERKLSNEYKLVSRSCSFLNAFYSKHCYKKVFIENVNEILHQHFIMISITLENSRNDTFLIFSILRVIETFRKFIPSNPETLSIILNTAKLSPIDIEEFSHSPNIFYYNVYAKNKHCESNSLCQISRSLIFSMIKSNPSLFQVLLSFPPDEHVIRCTGYCLDALPNPISLNIDIFKYCEPLFSTPNNSNPENNYNNIFEMKIVLCAHLDFLRHFLKFASNENKMNLMLTIVPKFLIGIRNLENEQNDTNFLLSLFACKIFKKLLKENIPPFDHAIEALVNLLPKCFSTSVVLESVQMLISIQKDTVLPYSEKVLIEVLDSLEFTISQYIESNDANQIENSSELISSNLRLSALLIESTGSFLVSPRLFPIIEAIFKYSITDCCEEFSYLLTSIFSTDSQLIPPLTQIWFSYAMNDSWNGFVDQLIEPFFQFVSKQPNLFLSLNITEQIEEVCLGYLIETNSEHIISEKLYKFSTLLVWTFLVDSKIDVIPALQCIQMICSIDYLNIQYYASFFDIMAAITIIKKMPPPDQHLLSRMIESTKQNWPIKLHQKRLYAIFYLTLSLLIPNESNFYFTLGITVLNEEKIQENVGNDTFFHLRTIPFDLSHMTFDEDYNQNYVSPIYTFDIDGLVSQVIQICHPEIVDHMKVQLKELFPTLQIE</sequence>
<proteinExistence type="predicted"/>
<dbReference type="AlphaFoldDB" id="A0A1J4KV38"/>
<reference evidence="1" key="1">
    <citation type="submission" date="2016-10" db="EMBL/GenBank/DDBJ databases">
        <authorList>
            <person name="Benchimol M."/>
            <person name="Almeida L.G."/>
            <person name="Vasconcelos A.T."/>
            <person name="Perreira-Neves A."/>
            <person name="Rosa I.A."/>
            <person name="Tasca T."/>
            <person name="Bogo M.R."/>
            <person name="de Souza W."/>
        </authorList>
    </citation>
    <scope>NUCLEOTIDE SEQUENCE [LARGE SCALE GENOMIC DNA]</scope>
    <source>
        <strain evidence="1">K</strain>
    </source>
</reference>
<dbReference type="VEuPathDB" id="TrichDB:TRFO_14451"/>
<dbReference type="RefSeq" id="XP_068368235.1">
    <property type="nucleotide sequence ID" value="XM_068497824.1"/>
</dbReference>
<dbReference type="EMBL" id="MLAK01000272">
    <property type="protein sequence ID" value="OHT15099.1"/>
    <property type="molecule type" value="Genomic_DNA"/>
</dbReference>
<evidence type="ECO:0000313" key="2">
    <source>
        <dbReference type="Proteomes" id="UP000179807"/>
    </source>
</evidence>
<accession>A0A1J4KV38</accession>
<evidence type="ECO:0008006" key="3">
    <source>
        <dbReference type="Google" id="ProtNLM"/>
    </source>
</evidence>
<gene>
    <name evidence="1" type="ORF">TRFO_14451</name>
</gene>
<dbReference type="Proteomes" id="UP000179807">
    <property type="component" value="Unassembled WGS sequence"/>
</dbReference>